<feature type="repeat" description="WD" evidence="1">
    <location>
        <begin position="833"/>
        <end position="855"/>
    </location>
</feature>
<feature type="compositionally biased region" description="Low complexity" evidence="2">
    <location>
        <begin position="623"/>
        <end position="633"/>
    </location>
</feature>
<dbReference type="AlphaFoldDB" id="C7QCX5"/>
<feature type="compositionally biased region" description="Low complexity" evidence="2">
    <location>
        <begin position="189"/>
        <end position="205"/>
    </location>
</feature>
<dbReference type="InterPro" id="IPR036322">
    <property type="entry name" value="WD40_repeat_dom_sf"/>
</dbReference>
<proteinExistence type="predicted"/>
<dbReference type="Gene3D" id="2.130.10.10">
    <property type="entry name" value="YVTN repeat-like/Quinoprotein amine dehydrogenase"/>
    <property type="match status" value="1"/>
</dbReference>
<dbReference type="KEGG" id="cai:Caci_1764"/>
<feature type="region of interest" description="Disordered" evidence="2">
    <location>
        <begin position="129"/>
        <end position="157"/>
    </location>
</feature>
<dbReference type="Proteomes" id="UP000000851">
    <property type="component" value="Chromosome"/>
</dbReference>
<protein>
    <submittedName>
        <fullName evidence="3">Uncharacterized protein</fullName>
    </submittedName>
</protein>
<dbReference type="RefSeq" id="WP_012785979.1">
    <property type="nucleotide sequence ID" value="NC_013131.1"/>
</dbReference>
<dbReference type="Pfam" id="PF00400">
    <property type="entry name" value="WD40"/>
    <property type="match status" value="1"/>
</dbReference>
<evidence type="ECO:0000313" key="3">
    <source>
        <dbReference type="EMBL" id="ACU70685.1"/>
    </source>
</evidence>
<keyword evidence="1" id="KW-0853">WD repeat</keyword>
<feature type="region of interest" description="Disordered" evidence="2">
    <location>
        <begin position="173"/>
        <end position="245"/>
    </location>
</feature>
<feature type="compositionally biased region" description="Gly residues" evidence="2">
    <location>
        <begin position="138"/>
        <end position="157"/>
    </location>
</feature>
<feature type="region of interest" description="Disordered" evidence="2">
    <location>
        <begin position="612"/>
        <end position="633"/>
    </location>
</feature>
<evidence type="ECO:0000313" key="4">
    <source>
        <dbReference type="Proteomes" id="UP000000851"/>
    </source>
</evidence>
<dbReference type="EMBL" id="CP001700">
    <property type="protein sequence ID" value="ACU70685.1"/>
    <property type="molecule type" value="Genomic_DNA"/>
</dbReference>
<dbReference type="SUPFAM" id="SSF50978">
    <property type="entry name" value="WD40 repeat-like"/>
    <property type="match status" value="1"/>
</dbReference>
<dbReference type="OrthoDB" id="3443514at2"/>
<dbReference type="InterPro" id="IPR001680">
    <property type="entry name" value="WD40_rpt"/>
</dbReference>
<sequence>MAAGGGPAAPSTVLPAGRAGVCRAVVGWLTAPEAPASSASASAPAPASTPRLLLVTGPRGAGKTFTLAWAASELAVLAEAADDERFAWVSARGLTPRVLAWQLAGQLGVTVGDARGLATAIAARLRGSEAKAGAESGSSGGGLGGSGGSGGSGFGPGVADGVAADGLRGIADADQGSSAARGDRGSRDAGGARSDAAGSDSAGSDSRSDDPDSRSDHPGAGAPRSDSHSDHPGARVRVPGSRSATWDLSASVTDPVGEAGLWSRVTILISELDLAGHLRDGSSRQAVVVELLAPLLAVSGVRLIVESAHTDVADAASRADTSATVIDLAEPRWTDRAEFAAWLDDLVPSGGAAAPQAYPNPTKAREILSLASTRHAGLLAASDERPWKLAAVPFDVAFREGIADQIVLEPANLVLVQQPALSTAIDALGTAVAPGTRAAWRVAGQALTNSTTVPERAAILHGAALAVGDHTLAEAVAPYTRGTRPSDGAPVGDPIPWLTRWAGWRPLPPDTPRPTPWPGPVAALAVAAAGPATQAIVPGAPVAAVPGTAGAADMAIAANMAGAAGAQAGAGSPSAAGHAGAGSQDAAGDAGSQIAAAQAGAAGSPVAAGLAGGERAGAGSQGAAGSPMAGAHAGAGSPIAAGNAASAQAATVPTSAVAGSQDGGAASASAASPSSAVEPTIAVPLPGGGGLAAELAAAAAELAEAVLESAAQGRGGRAGSGVLVAPVAGSAAGAWLPDPEPTPAEVLVAIDDLARAYRLDPRSGRIVGRPASPVMVKARAAAVVDASPSLVLTDSSRRLAALGPTAPRGAVAAVRDVLPDTVVTAVAVARDALVFGAGDGRVHVWDVDTEELIADPEDQHSGVVTAVAAIWMPDMDVLFALSGGQDGTFRLWAVPADASLLPVEDRGVPVTAVTAAMTEVGPVAAVAWADGCVTVWDLGEARTGRPIPLGWAPKALALAGDGLLVAAGDDGLIAIDLHLAEFFED</sequence>
<evidence type="ECO:0000256" key="1">
    <source>
        <dbReference type="PROSITE-ProRule" id="PRU00221"/>
    </source>
</evidence>
<feature type="region of interest" description="Disordered" evidence="2">
    <location>
        <begin position="657"/>
        <end position="676"/>
    </location>
</feature>
<dbReference type="InterPro" id="IPR015943">
    <property type="entry name" value="WD40/YVTN_repeat-like_dom_sf"/>
</dbReference>
<dbReference type="InParanoid" id="C7QCX5"/>
<evidence type="ECO:0000256" key="2">
    <source>
        <dbReference type="SAM" id="MobiDB-lite"/>
    </source>
</evidence>
<dbReference type="InterPro" id="IPR027417">
    <property type="entry name" value="P-loop_NTPase"/>
</dbReference>
<feature type="compositionally biased region" description="Gly residues" evidence="2">
    <location>
        <begin position="612"/>
        <end position="622"/>
    </location>
</feature>
<gene>
    <name evidence="3" type="ordered locus">Caci_1764</name>
</gene>
<dbReference type="SUPFAM" id="SSF52540">
    <property type="entry name" value="P-loop containing nucleoside triphosphate hydrolases"/>
    <property type="match status" value="1"/>
</dbReference>
<dbReference type="HOGENOM" id="CLU_302627_0_0_11"/>
<reference evidence="3 4" key="1">
    <citation type="journal article" date="2009" name="Stand. Genomic Sci.">
        <title>Complete genome sequence of Catenulispora acidiphila type strain (ID 139908).</title>
        <authorList>
            <person name="Copeland A."/>
            <person name="Lapidus A."/>
            <person name="Glavina Del Rio T."/>
            <person name="Nolan M."/>
            <person name="Lucas S."/>
            <person name="Chen F."/>
            <person name="Tice H."/>
            <person name="Cheng J.F."/>
            <person name="Bruce D."/>
            <person name="Goodwin L."/>
            <person name="Pitluck S."/>
            <person name="Mikhailova N."/>
            <person name="Pati A."/>
            <person name="Ivanova N."/>
            <person name="Mavromatis K."/>
            <person name="Chen A."/>
            <person name="Palaniappan K."/>
            <person name="Chain P."/>
            <person name="Land M."/>
            <person name="Hauser L."/>
            <person name="Chang Y.J."/>
            <person name="Jeffries C.D."/>
            <person name="Chertkov O."/>
            <person name="Brettin T."/>
            <person name="Detter J.C."/>
            <person name="Han C."/>
            <person name="Ali Z."/>
            <person name="Tindall B.J."/>
            <person name="Goker M."/>
            <person name="Bristow J."/>
            <person name="Eisen J.A."/>
            <person name="Markowitz V."/>
            <person name="Hugenholtz P."/>
            <person name="Kyrpides N.C."/>
            <person name="Klenk H.P."/>
        </authorList>
    </citation>
    <scope>NUCLEOTIDE SEQUENCE [LARGE SCALE GENOMIC DNA]</scope>
    <source>
        <strain evidence="4">DSM 44928 / JCM 14897 / NBRC 102108 / NRRL B-24433 / ID139908</strain>
    </source>
</reference>
<feature type="region of interest" description="Disordered" evidence="2">
    <location>
        <begin position="566"/>
        <end position="587"/>
    </location>
</feature>
<accession>C7QCX5</accession>
<keyword evidence="4" id="KW-1185">Reference proteome</keyword>
<dbReference type="STRING" id="479433.Caci_1764"/>
<organism evidence="3 4">
    <name type="scientific">Catenulispora acidiphila (strain DSM 44928 / JCM 14897 / NBRC 102108 / NRRL B-24433 / ID139908)</name>
    <dbReference type="NCBI Taxonomy" id="479433"/>
    <lineage>
        <taxon>Bacteria</taxon>
        <taxon>Bacillati</taxon>
        <taxon>Actinomycetota</taxon>
        <taxon>Actinomycetes</taxon>
        <taxon>Catenulisporales</taxon>
        <taxon>Catenulisporaceae</taxon>
        <taxon>Catenulispora</taxon>
    </lineage>
</organism>
<dbReference type="PROSITE" id="PS50082">
    <property type="entry name" value="WD_REPEATS_2"/>
    <property type="match status" value="1"/>
</dbReference>
<name>C7QCX5_CATAD</name>
<feature type="compositionally biased region" description="Basic and acidic residues" evidence="2">
    <location>
        <begin position="206"/>
        <end position="217"/>
    </location>
</feature>